<accession>A0A6J4VUH8</accession>
<keyword evidence="1" id="KW-1133">Transmembrane helix</keyword>
<feature type="transmembrane region" description="Helical" evidence="1">
    <location>
        <begin position="25"/>
        <end position="44"/>
    </location>
</feature>
<organism evidence="2">
    <name type="scientific">uncultured Thermomicrobiales bacterium</name>
    <dbReference type="NCBI Taxonomy" id="1645740"/>
    <lineage>
        <taxon>Bacteria</taxon>
        <taxon>Pseudomonadati</taxon>
        <taxon>Thermomicrobiota</taxon>
        <taxon>Thermomicrobia</taxon>
        <taxon>Thermomicrobiales</taxon>
        <taxon>environmental samples</taxon>
    </lineage>
</organism>
<reference evidence="2" key="1">
    <citation type="submission" date="2020-02" db="EMBL/GenBank/DDBJ databases">
        <authorList>
            <person name="Meier V. D."/>
        </authorList>
    </citation>
    <scope>NUCLEOTIDE SEQUENCE</scope>
    <source>
        <strain evidence="2">AVDCRST_MAG87</strain>
    </source>
</reference>
<proteinExistence type="predicted"/>
<evidence type="ECO:0000256" key="1">
    <source>
        <dbReference type="SAM" id="Phobius"/>
    </source>
</evidence>
<dbReference type="InterPro" id="IPR041113">
    <property type="entry name" value="Heliorhodopsin"/>
</dbReference>
<dbReference type="Gene3D" id="1.20.1070.10">
    <property type="entry name" value="Rhodopsin 7-helix transmembrane proteins"/>
    <property type="match status" value="1"/>
</dbReference>
<keyword evidence="1" id="KW-0472">Membrane</keyword>
<feature type="transmembrane region" description="Helical" evidence="1">
    <location>
        <begin position="75"/>
        <end position="94"/>
    </location>
</feature>
<keyword evidence="1" id="KW-0812">Transmembrane</keyword>
<feature type="transmembrane region" description="Helical" evidence="1">
    <location>
        <begin position="206"/>
        <end position="224"/>
    </location>
</feature>
<name>A0A6J4VUH8_9BACT</name>
<dbReference type="AlphaFoldDB" id="A0A6J4VUH8"/>
<gene>
    <name evidence="2" type="ORF">AVDCRST_MAG87-3940</name>
</gene>
<dbReference type="NCBIfam" id="NF038020">
    <property type="entry name" value="HeR"/>
    <property type="match status" value="1"/>
</dbReference>
<dbReference type="EMBL" id="CADCWJ010000866">
    <property type="protein sequence ID" value="CAA9585820.1"/>
    <property type="molecule type" value="Genomic_DNA"/>
</dbReference>
<feature type="transmembrane region" description="Helical" evidence="1">
    <location>
        <begin position="171"/>
        <end position="194"/>
    </location>
</feature>
<feature type="transmembrane region" description="Helical" evidence="1">
    <location>
        <begin position="245"/>
        <end position="267"/>
    </location>
</feature>
<feature type="transmembrane region" description="Helical" evidence="1">
    <location>
        <begin position="115"/>
        <end position="132"/>
    </location>
</feature>
<sequence>MTAAIRRDDDGGSAIDKDEIRRLRGYNVIVGLIHLAQGIAMVALSTDFTLPVTRGFLTGPPGTDPAQEAWFDVPLGPAVAAFLFLAALDHLLMATPGVSRWYTGMLTNERNDARWIEYSVSASLMIVLIAMISGVSDIAALVAIGGVNACMIFFGLVHERINRASAGRADWMAYIFGCFAGAVPWAIVALQLASSEARAPEGGPPTFVYGIVVSLFLLFNTFAVNMVLQYRRVGPWRSYLFGERAYILLSLIAKSALAWQVFANVLVG</sequence>
<dbReference type="Pfam" id="PF18761">
    <property type="entry name" value="Heliorhodopsin"/>
    <property type="match status" value="1"/>
</dbReference>
<protein>
    <submittedName>
        <fullName evidence="2">Heliorhodopsin</fullName>
    </submittedName>
</protein>
<evidence type="ECO:0000313" key="2">
    <source>
        <dbReference type="EMBL" id="CAA9585820.1"/>
    </source>
</evidence>
<feature type="transmembrane region" description="Helical" evidence="1">
    <location>
        <begin position="138"/>
        <end position="159"/>
    </location>
</feature>